<protein>
    <submittedName>
        <fullName evidence="3">Acyl-CoA synthetase (AMP-forming)/AMP-acid ligase II</fullName>
    </submittedName>
</protein>
<evidence type="ECO:0000259" key="1">
    <source>
        <dbReference type="Pfam" id="PF00501"/>
    </source>
</evidence>
<dbReference type="InterPro" id="IPR050237">
    <property type="entry name" value="ATP-dep_AMP-bd_enzyme"/>
</dbReference>
<keyword evidence="3" id="KW-0436">Ligase</keyword>
<sequence length="514" mass="56266">MLLSEILPHVARLQPDYYATKYRNEYLTYQQLLHQVSCVAEGLKNLGIGPGERVALAGDPCPYLVIAECAVIAIGAIPVTIFPGLASREMNQILEDAAPTAIVYDADHPRIASSLSAPSIAFTITFKPVNGGLSLEDLIATSSPLTAWYTAQPDDIALLIYTGGTTGRSKGVMHSHRAIRKWAFMNPARGGGHNPAKKSLVPNQAHLTGQFILWTTLYEGGCLIYPDSYPQQANEVIDIIEHEQIRFLGTVGLLFRDITALAGNRSREVGSVAGISCGGAPISEKTLQQALEVFPNAQISEVYSQTESGQFISFLSVQECLAEGKLHRLQSVGNPSHMERWGQKPFEVRIVNDSGQEVEQGEIGEIICRSEQIMLGYWNNPEETDKTIRNGWLHTGDLGRLDEDGYLYIADRKKDMIIVGASNVYCAEVEQAISVHPSILEAAVIGTPLPDEGEEVTAVVVLKDKQTLALEDLQQFCGQSIAEYKLPTRLVITQSLVRTSVGKIDKKAIKETMY</sequence>
<dbReference type="PROSITE" id="PS00455">
    <property type="entry name" value="AMP_BINDING"/>
    <property type="match status" value="1"/>
</dbReference>
<dbReference type="InterPro" id="IPR042099">
    <property type="entry name" value="ANL_N_sf"/>
</dbReference>
<dbReference type="InterPro" id="IPR020845">
    <property type="entry name" value="AMP-binding_CS"/>
</dbReference>
<gene>
    <name evidence="3" type="ORF">J2Z70_000535</name>
</gene>
<reference evidence="3 4" key="1">
    <citation type="submission" date="2021-03" db="EMBL/GenBank/DDBJ databases">
        <title>Genomic Encyclopedia of Type Strains, Phase IV (KMG-IV): sequencing the most valuable type-strain genomes for metagenomic binning, comparative biology and taxonomic classification.</title>
        <authorList>
            <person name="Goeker M."/>
        </authorList>
    </citation>
    <scope>NUCLEOTIDE SEQUENCE [LARGE SCALE GENOMIC DNA]</scope>
    <source>
        <strain evidence="3 4">DSM 101953</strain>
    </source>
</reference>
<dbReference type="PANTHER" id="PTHR43767">
    <property type="entry name" value="LONG-CHAIN-FATTY-ACID--COA LIGASE"/>
    <property type="match status" value="1"/>
</dbReference>
<dbReference type="GO" id="GO:0016874">
    <property type="term" value="F:ligase activity"/>
    <property type="evidence" value="ECO:0007669"/>
    <property type="project" value="UniProtKB-KW"/>
</dbReference>
<proteinExistence type="predicted"/>
<dbReference type="PANTHER" id="PTHR43767:SF7">
    <property type="entry name" value="MEDIUM_LONG-CHAIN-FATTY-ACID--COA LIGASE FADD8"/>
    <property type="match status" value="1"/>
</dbReference>
<feature type="domain" description="AMP-binding enzyme C-terminal" evidence="2">
    <location>
        <begin position="428"/>
        <end position="503"/>
    </location>
</feature>
<accession>A0ABS4NK38</accession>
<feature type="domain" description="AMP-dependent synthetase/ligase" evidence="1">
    <location>
        <begin position="9"/>
        <end position="378"/>
    </location>
</feature>
<dbReference type="InterPro" id="IPR045851">
    <property type="entry name" value="AMP-bd_C_sf"/>
</dbReference>
<dbReference type="Pfam" id="PF00501">
    <property type="entry name" value="AMP-binding"/>
    <property type="match status" value="1"/>
</dbReference>
<evidence type="ECO:0000313" key="4">
    <source>
        <dbReference type="Proteomes" id="UP000773462"/>
    </source>
</evidence>
<evidence type="ECO:0000259" key="2">
    <source>
        <dbReference type="Pfam" id="PF13193"/>
    </source>
</evidence>
<comment type="caution">
    <text evidence="3">The sequence shown here is derived from an EMBL/GenBank/DDBJ whole genome shotgun (WGS) entry which is preliminary data.</text>
</comment>
<dbReference type="InterPro" id="IPR025110">
    <property type="entry name" value="AMP-bd_C"/>
</dbReference>
<dbReference type="EMBL" id="JAGGLV010000001">
    <property type="protein sequence ID" value="MBP2110396.1"/>
    <property type="molecule type" value="Genomic_DNA"/>
</dbReference>
<name>A0ABS4NK38_9BACL</name>
<keyword evidence="4" id="KW-1185">Reference proteome</keyword>
<dbReference type="Gene3D" id="3.40.50.12780">
    <property type="entry name" value="N-terminal domain of ligase-like"/>
    <property type="match status" value="1"/>
</dbReference>
<evidence type="ECO:0000313" key="3">
    <source>
        <dbReference type="EMBL" id="MBP2110396.1"/>
    </source>
</evidence>
<dbReference type="SUPFAM" id="SSF56801">
    <property type="entry name" value="Acetyl-CoA synthetase-like"/>
    <property type="match status" value="1"/>
</dbReference>
<dbReference type="InterPro" id="IPR000873">
    <property type="entry name" value="AMP-dep_synth/lig_dom"/>
</dbReference>
<dbReference type="Gene3D" id="3.30.300.30">
    <property type="match status" value="1"/>
</dbReference>
<dbReference type="RefSeq" id="WP_209868972.1">
    <property type="nucleotide sequence ID" value="NZ_JAGGLV010000001.1"/>
</dbReference>
<dbReference type="Proteomes" id="UP000773462">
    <property type="component" value="Unassembled WGS sequence"/>
</dbReference>
<dbReference type="Pfam" id="PF13193">
    <property type="entry name" value="AMP-binding_C"/>
    <property type="match status" value="1"/>
</dbReference>
<organism evidence="3 4">
    <name type="scientific">Paenibacillus silagei</name>
    <dbReference type="NCBI Taxonomy" id="1670801"/>
    <lineage>
        <taxon>Bacteria</taxon>
        <taxon>Bacillati</taxon>
        <taxon>Bacillota</taxon>
        <taxon>Bacilli</taxon>
        <taxon>Bacillales</taxon>
        <taxon>Paenibacillaceae</taxon>
        <taxon>Paenibacillus</taxon>
    </lineage>
</organism>